<dbReference type="Pfam" id="PF25186">
    <property type="entry name" value="Tad4"/>
    <property type="match status" value="1"/>
</dbReference>
<accession>A0A1G1YI69</accession>
<dbReference type="InterPro" id="IPR057385">
    <property type="entry name" value="Tad4-like"/>
</dbReference>
<feature type="region of interest" description="Disordered" evidence="1">
    <location>
        <begin position="95"/>
        <end position="115"/>
    </location>
</feature>
<comment type="caution">
    <text evidence="2">The sequence shown here is derived from an EMBL/GenBank/DDBJ whole genome shotgun (WGS) entry which is preliminary data.</text>
</comment>
<name>A0A1G1YI69_9BACT</name>
<reference evidence="2 3" key="1">
    <citation type="journal article" date="2016" name="Nat. Commun.">
        <title>Thousands of microbial genomes shed light on interconnected biogeochemical processes in an aquifer system.</title>
        <authorList>
            <person name="Anantharaman K."/>
            <person name="Brown C.T."/>
            <person name="Hug L.A."/>
            <person name="Sharon I."/>
            <person name="Castelle C.J."/>
            <person name="Probst A.J."/>
            <person name="Thomas B.C."/>
            <person name="Singh A."/>
            <person name="Wilkins M.J."/>
            <person name="Karaoz U."/>
            <person name="Brodie E.L."/>
            <person name="Williams K.H."/>
            <person name="Hubbard S.S."/>
            <person name="Banfield J.F."/>
        </authorList>
    </citation>
    <scope>NUCLEOTIDE SEQUENCE [LARGE SCALE GENOMIC DNA]</scope>
</reference>
<dbReference type="EMBL" id="MHIM01000028">
    <property type="protein sequence ID" value="OGY51964.1"/>
    <property type="molecule type" value="Genomic_DNA"/>
</dbReference>
<evidence type="ECO:0000256" key="1">
    <source>
        <dbReference type="SAM" id="MobiDB-lite"/>
    </source>
</evidence>
<sequence>MELADEAGWQKFKDMNTDGYGGAVVTYSERWARLMQVEMANGKNLEDVADAAYHEANLEGITGFMYECAVSTLAACWKHGDRLRRWHNLKTQIGNEGEKANESGGVLNPTLLSLG</sequence>
<gene>
    <name evidence="2" type="ORF">A3A02_01295</name>
</gene>
<evidence type="ECO:0000313" key="3">
    <source>
        <dbReference type="Proteomes" id="UP000177376"/>
    </source>
</evidence>
<organism evidence="2 3">
    <name type="scientific">Candidatus Buchananbacteria bacterium RIFCSPLOWO2_01_FULL_39_33</name>
    <dbReference type="NCBI Taxonomy" id="1797543"/>
    <lineage>
        <taxon>Bacteria</taxon>
        <taxon>Candidatus Buchananiibacteriota</taxon>
    </lineage>
</organism>
<proteinExistence type="predicted"/>
<dbReference type="AlphaFoldDB" id="A0A1G1YI69"/>
<protein>
    <submittedName>
        <fullName evidence="2">Uncharacterized protein</fullName>
    </submittedName>
</protein>
<evidence type="ECO:0000313" key="2">
    <source>
        <dbReference type="EMBL" id="OGY51964.1"/>
    </source>
</evidence>
<dbReference type="Proteomes" id="UP000177376">
    <property type="component" value="Unassembled WGS sequence"/>
</dbReference>